<dbReference type="Proteomes" id="UP001165064">
    <property type="component" value="Unassembled WGS sequence"/>
</dbReference>
<organism evidence="1 2">
    <name type="scientific">Ambrosiozyma monospora</name>
    <name type="common">Yeast</name>
    <name type="synonym">Endomycopsis monosporus</name>
    <dbReference type="NCBI Taxonomy" id="43982"/>
    <lineage>
        <taxon>Eukaryota</taxon>
        <taxon>Fungi</taxon>
        <taxon>Dikarya</taxon>
        <taxon>Ascomycota</taxon>
        <taxon>Saccharomycotina</taxon>
        <taxon>Pichiomycetes</taxon>
        <taxon>Pichiales</taxon>
        <taxon>Pichiaceae</taxon>
        <taxon>Ambrosiozyma</taxon>
    </lineage>
</organism>
<name>A0ACB5U7R9_AMBMO</name>
<evidence type="ECO:0000313" key="2">
    <source>
        <dbReference type="Proteomes" id="UP001165064"/>
    </source>
</evidence>
<comment type="caution">
    <text evidence="1">The sequence shown here is derived from an EMBL/GenBank/DDBJ whole genome shotgun (WGS) entry which is preliminary data.</text>
</comment>
<proteinExistence type="predicted"/>
<reference evidence="1" key="1">
    <citation type="submission" date="2023-04" db="EMBL/GenBank/DDBJ databases">
        <title>Ambrosiozyma monospora NBRC 10751.</title>
        <authorList>
            <person name="Ichikawa N."/>
            <person name="Sato H."/>
            <person name="Tonouchi N."/>
        </authorList>
    </citation>
    <scope>NUCLEOTIDE SEQUENCE</scope>
    <source>
        <strain evidence="1">NBRC 10751</strain>
    </source>
</reference>
<protein>
    <submittedName>
        <fullName evidence="1">Unnamed protein product</fullName>
    </submittedName>
</protein>
<sequence length="104" mass="10789">MHSFLKTTQTQVANSAASHFVSSFNNSNFQSSFKATMSLSKKNLLIAWEGKFKDCWCLSSGVSLGLGEFGQSSPGGQCGSGSGSGNGGARLIGYGVEFQYGSGS</sequence>
<accession>A0ACB5U7R9</accession>
<gene>
    <name evidence="1" type="ORF">Amon02_001177100</name>
</gene>
<dbReference type="EMBL" id="BSXS01013006">
    <property type="protein sequence ID" value="GMF03394.1"/>
    <property type="molecule type" value="Genomic_DNA"/>
</dbReference>
<evidence type="ECO:0000313" key="1">
    <source>
        <dbReference type="EMBL" id="GMF03394.1"/>
    </source>
</evidence>
<keyword evidence="2" id="KW-1185">Reference proteome</keyword>